<dbReference type="InterPro" id="IPR006066">
    <property type="entry name" value="NO2/SO3_Rdtase_FeS/sirohaem_BS"/>
</dbReference>
<evidence type="ECO:0000256" key="1">
    <source>
        <dbReference type="ARBA" id="ARBA00001929"/>
    </source>
</evidence>
<dbReference type="EMBL" id="HBIU01054357">
    <property type="protein sequence ID" value="CAE0647387.1"/>
    <property type="molecule type" value="Transcribed_RNA"/>
</dbReference>
<dbReference type="SUPFAM" id="SSF56014">
    <property type="entry name" value="Nitrite and sulphite reductase 4Fe-4S domain-like"/>
    <property type="match status" value="2"/>
</dbReference>
<dbReference type="Gene3D" id="3.30.413.10">
    <property type="entry name" value="Sulfite Reductase Hemoprotein, domain 1"/>
    <property type="match status" value="2"/>
</dbReference>
<dbReference type="Pfam" id="PF03460">
    <property type="entry name" value="NIR_SIR_ferr"/>
    <property type="match status" value="2"/>
</dbReference>
<dbReference type="Pfam" id="PF01077">
    <property type="entry name" value="NIR_SIR"/>
    <property type="match status" value="2"/>
</dbReference>
<keyword evidence="4" id="KW-0004">4Fe-4S</keyword>
<evidence type="ECO:0000256" key="8">
    <source>
        <dbReference type="ARBA" id="ARBA00023004"/>
    </source>
</evidence>
<evidence type="ECO:0000256" key="2">
    <source>
        <dbReference type="ARBA" id="ARBA00005096"/>
    </source>
</evidence>
<keyword evidence="13" id="KW-0732">Signal</keyword>
<dbReference type="InterPro" id="IPR051329">
    <property type="entry name" value="NIR_SIR_4Fe-4S"/>
</dbReference>
<dbReference type="PRINTS" id="PR00397">
    <property type="entry name" value="SIROHAEM"/>
</dbReference>
<keyword evidence="7" id="KW-0560">Oxidoreductase</keyword>
<evidence type="ECO:0000256" key="13">
    <source>
        <dbReference type="SAM" id="SignalP"/>
    </source>
</evidence>
<dbReference type="Gene3D" id="3.90.480.20">
    <property type="match status" value="1"/>
</dbReference>
<protein>
    <recommendedName>
        <fullName evidence="11">Ferredoxin--nitrite reductase, chloroplastic</fullName>
        <ecNumber evidence="10">1.7.7.1</ecNumber>
    </recommendedName>
</protein>
<evidence type="ECO:0000256" key="6">
    <source>
        <dbReference type="ARBA" id="ARBA00022723"/>
    </source>
</evidence>
<dbReference type="InterPro" id="IPR005117">
    <property type="entry name" value="NiRdtase/SiRdtase_haem-b_fer"/>
</dbReference>
<comment type="similarity">
    <text evidence="3">Belongs to the nitrite and sulfite reductase 4Fe-4S domain family.</text>
</comment>
<evidence type="ECO:0000259" key="15">
    <source>
        <dbReference type="Pfam" id="PF03460"/>
    </source>
</evidence>
<dbReference type="GO" id="GO:0020037">
    <property type="term" value="F:heme binding"/>
    <property type="evidence" value="ECO:0007669"/>
    <property type="project" value="InterPro"/>
</dbReference>
<comment type="pathway">
    <text evidence="2">Nitrogen metabolism; nitrate reduction (assimilation).</text>
</comment>
<dbReference type="GO" id="GO:0048307">
    <property type="term" value="F:ferredoxin-nitrite reductase activity"/>
    <property type="evidence" value="ECO:0007669"/>
    <property type="project" value="UniProtKB-EC"/>
</dbReference>
<feature type="domain" description="Nitrite/sulphite reductase 4Fe-4S" evidence="14">
    <location>
        <begin position="455"/>
        <end position="569"/>
    </location>
</feature>
<dbReference type="InterPro" id="IPR036136">
    <property type="entry name" value="Nit/Sulf_reduc_fer-like_dom_sf"/>
</dbReference>
<keyword evidence="6" id="KW-0479">Metal-binding</keyword>
<evidence type="ECO:0000256" key="3">
    <source>
        <dbReference type="ARBA" id="ARBA00010429"/>
    </source>
</evidence>
<sequence>MIRLLMHSLAIFLVLSSAAAFLQKGTLMHRKSPAVLRMSASTASKEVIPGSLYIPEDKAEAAASASNFEKVKLEKCGSNMWTDVHEYAAAIRSGQYSWEDINGDDIDIRLKWAGLFHRRKRTPGKFMMRLKVPNGILTSEQLRLFADTVEPYGEIGVIDITTRQNIQMRGIVLEDASDIINNLNNIGLTSLMSGMDNVRNMVGSPIAGIDPHEMIDTRQLCIDMQKMITNDNKGRPEYTNLPRKMNFAISGSRDDYAHTSINDVGFQPIANAEGKMGFNVVVGGYFSIKAAVESIPLNMWVPPEAVVPLSEAFIRYFRDNGQRVKDRQKTRMMILIEQMGVEAFRAGVVAELAKLDPAVETFEAVPEPEDVWEKRDLMGIHAQKQEGLSWVGVVVPAGRLFPEDVRMAADVADKYCAGEVRMTVEQNFIFPNVKNEDLEEMQTMPFFQKFPVEAGNLSRGLVTCTGAQFCSFGLVETKNQAVEIANALEAKLDIPNLVRIHWTGCPNSCGQAQVGDIGLMGAPAKKDGKAVPGVNMFLGGKVGERPELAEMAQKSIPAEDLVEELSKVLVEKFGATEKK</sequence>
<accession>A0A6S9KFP9</accession>
<name>A0A6S9KFP9_HETAK</name>
<dbReference type="AlphaFoldDB" id="A0A6S9KFP9"/>
<feature type="signal peptide" evidence="13">
    <location>
        <begin position="1"/>
        <end position="20"/>
    </location>
</feature>
<feature type="domain" description="Nitrite/Sulfite reductase ferredoxin-like" evidence="15">
    <location>
        <begin position="119"/>
        <end position="184"/>
    </location>
</feature>
<keyword evidence="5" id="KW-0349">Heme</keyword>
<evidence type="ECO:0000256" key="9">
    <source>
        <dbReference type="ARBA" id="ARBA00023014"/>
    </source>
</evidence>
<evidence type="ECO:0000256" key="10">
    <source>
        <dbReference type="ARBA" id="ARBA00038893"/>
    </source>
</evidence>
<gene>
    <name evidence="16" type="ORF">HAKA00212_LOCUS23895</name>
</gene>
<comment type="cofactor">
    <cofactor evidence="1">
        <name>siroheme</name>
        <dbReference type="ChEBI" id="CHEBI:60052"/>
    </cofactor>
</comment>
<reference evidence="16" key="1">
    <citation type="submission" date="2021-01" db="EMBL/GenBank/DDBJ databases">
        <authorList>
            <person name="Corre E."/>
            <person name="Pelletier E."/>
            <person name="Niang G."/>
            <person name="Scheremetjew M."/>
            <person name="Finn R."/>
            <person name="Kale V."/>
            <person name="Holt S."/>
            <person name="Cochrane G."/>
            <person name="Meng A."/>
            <person name="Brown T."/>
            <person name="Cohen L."/>
        </authorList>
    </citation>
    <scope>NUCLEOTIDE SEQUENCE</scope>
    <source>
        <strain evidence="16">CCMP3107</strain>
    </source>
</reference>
<evidence type="ECO:0000256" key="11">
    <source>
        <dbReference type="ARBA" id="ARBA00040459"/>
    </source>
</evidence>
<dbReference type="GO" id="GO:0046872">
    <property type="term" value="F:metal ion binding"/>
    <property type="evidence" value="ECO:0007669"/>
    <property type="project" value="UniProtKB-KW"/>
</dbReference>
<feature type="chain" id="PRO_5030159605" description="Ferredoxin--nitrite reductase, chloroplastic" evidence="13">
    <location>
        <begin position="21"/>
        <end position="579"/>
    </location>
</feature>
<dbReference type="NCBIfam" id="NF007125">
    <property type="entry name" value="PRK09566.1"/>
    <property type="match status" value="1"/>
</dbReference>
<proteinExistence type="inferred from homology"/>
<evidence type="ECO:0000313" key="16">
    <source>
        <dbReference type="EMBL" id="CAE0647387.1"/>
    </source>
</evidence>
<evidence type="ECO:0000256" key="5">
    <source>
        <dbReference type="ARBA" id="ARBA00022617"/>
    </source>
</evidence>
<dbReference type="PROSITE" id="PS00365">
    <property type="entry name" value="NIR_SIR"/>
    <property type="match status" value="1"/>
</dbReference>
<evidence type="ECO:0000256" key="4">
    <source>
        <dbReference type="ARBA" id="ARBA00022485"/>
    </source>
</evidence>
<dbReference type="EC" id="1.7.7.1" evidence="10"/>
<evidence type="ECO:0000256" key="12">
    <source>
        <dbReference type="ARBA" id="ARBA00048538"/>
    </source>
</evidence>
<feature type="domain" description="Nitrite/sulphite reductase 4Fe-4S" evidence="14">
    <location>
        <begin position="195"/>
        <end position="352"/>
    </location>
</feature>
<dbReference type="GO" id="GO:0051539">
    <property type="term" value="F:4 iron, 4 sulfur cluster binding"/>
    <property type="evidence" value="ECO:0007669"/>
    <property type="project" value="UniProtKB-KW"/>
</dbReference>
<dbReference type="InterPro" id="IPR045854">
    <property type="entry name" value="NO2/SO3_Rdtase_4Fe4S_sf"/>
</dbReference>
<keyword evidence="8" id="KW-0408">Iron</keyword>
<dbReference type="PANTHER" id="PTHR32439">
    <property type="entry name" value="FERREDOXIN--NITRITE REDUCTASE, CHLOROPLASTIC"/>
    <property type="match status" value="1"/>
</dbReference>
<evidence type="ECO:0000256" key="7">
    <source>
        <dbReference type="ARBA" id="ARBA00023002"/>
    </source>
</evidence>
<feature type="domain" description="Nitrite/Sulfite reductase ferredoxin-like" evidence="15">
    <location>
        <begin position="381"/>
        <end position="441"/>
    </location>
</feature>
<dbReference type="SUPFAM" id="SSF55124">
    <property type="entry name" value="Nitrite/Sulfite reductase N-terminal domain-like"/>
    <property type="match status" value="2"/>
</dbReference>
<dbReference type="PANTHER" id="PTHR32439:SF0">
    <property type="entry name" value="FERREDOXIN--NITRITE REDUCTASE, CHLOROPLASTIC"/>
    <property type="match status" value="1"/>
</dbReference>
<dbReference type="InterPro" id="IPR006067">
    <property type="entry name" value="NO2/SO3_Rdtase_4Fe4S_dom"/>
</dbReference>
<evidence type="ECO:0000259" key="14">
    <source>
        <dbReference type="Pfam" id="PF01077"/>
    </source>
</evidence>
<comment type="catalytic activity">
    <reaction evidence="12">
        <text>6 oxidized [2Fe-2S]-[ferredoxin] + NH4(+) + 2 H2O = nitrite + 6 reduced [2Fe-2S]-[ferredoxin] + 8 H(+)</text>
        <dbReference type="Rhea" id="RHEA:18041"/>
        <dbReference type="Rhea" id="RHEA-COMP:10000"/>
        <dbReference type="Rhea" id="RHEA-COMP:10001"/>
        <dbReference type="ChEBI" id="CHEBI:15377"/>
        <dbReference type="ChEBI" id="CHEBI:15378"/>
        <dbReference type="ChEBI" id="CHEBI:16301"/>
        <dbReference type="ChEBI" id="CHEBI:28938"/>
        <dbReference type="ChEBI" id="CHEBI:33737"/>
        <dbReference type="ChEBI" id="CHEBI:33738"/>
        <dbReference type="EC" id="1.7.7.1"/>
    </reaction>
</comment>
<keyword evidence="9" id="KW-0411">Iron-sulfur</keyword>
<organism evidence="16">
    <name type="scientific">Heterosigma akashiwo</name>
    <name type="common">Chromophytic alga</name>
    <name type="synonym">Heterosigma carterae</name>
    <dbReference type="NCBI Taxonomy" id="2829"/>
    <lineage>
        <taxon>Eukaryota</taxon>
        <taxon>Sar</taxon>
        <taxon>Stramenopiles</taxon>
        <taxon>Ochrophyta</taxon>
        <taxon>Raphidophyceae</taxon>
        <taxon>Chattonellales</taxon>
        <taxon>Chattonellaceae</taxon>
        <taxon>Heterosigma</taxon>
    </lineage>
</organism>